<protein>
    <submittedName>
        <fullName evidence="1">Uncharacterized protein</fullName>
    </submittedName>
</protein>
<sequence>ASLLLFKIELKVEHWQVSFAAGHGSAGVYTAGIDFSRYDNIVREFSDGKLTKVVNISKRILQNPTKKAIQKLGQDLIAETGFDEHLYFTD</sequence>
<gene>
    <name evidence="1" type="ORF">S12H4_03096</name>
</gene>
<feature type="non-terminal residue" evidence="1">
    <location>
        <position position="1"/>
    </location>
</feature>
<dbReference type="EMBL" id="BARW01000837">
    <property type="protein sequence ID" value="GAI70146.1"/>
    <property type="molecule type" value="Genomic_DNA"/>
</dbReference>
<organism evidence="1">
    <name type="scientific">marine sediment metagenome</name>
    <dbReference type="NCBI Taxonomy" id="412755"/>
    <lineage>
        <taxon>unclassified sequences</taxon>
        <taxon>metagenomes</taxon>
        <taxon>ecological metagenomes</taxon>
    </lineage>
</organism>
<evidence type="ECO:0000313" key="1">
    <source>
        <dbReference type="EMBL" id="GAI70146.1"/>
    </source>
</evidence>
<dbReference type="AlphaFoldDB" id="X1RT64"/>
<proteinExistence type="predicted"/>
<name>X1RT64_9ZZZZ</name>
<accession>X1RT64</accession>
<comment type="caution">
    <text evidence="1">The sequence shown here is derived from an EMBL/GenBank/DDBJ whole genome shotgun (WGS) entry which is preliminary data.</text>
</comment>
<reference evidence="1" key="1">
    <citation type="journal article" date="2014" name="Front. Microbiol.">
        <title>High frequency of phylogenetically diverse reductive dehalogenase-homologous genes in deep subseafloor sedimentary metagenomes.</title>
        <authorList>
            <person name="Kawai M."/>
            <person name="Futagami T."/>
            <person name="Toyoda A."/>
            <person name="Takaki Y."/>
            <person name="Nishi S."/>
            <person name="Hori S."/>
            <person name="Arai W."/>
            <person name="Tsubouchi T."/>
            <person name="Morono Y."/>
            <person name="Uchiyama I."/>
            <person name="Ito T."/>
            <person name="Fujiyama A."/>
            <person name="Inagaki F."/>
            <person name="Takami H."/>
        </authorList>
    </citation>
    <scope>NUCLEOTIDE SEQUENCE</scope>
    <source>
        <strain evidence="1">Expedition CK06-06</strain>
    </source>
</reference>